<proteinExistence type="predicted"/>
<organism evidence="1 2">
    <name type="scientific">Jiangella rhizosphaerae</name>
    <dbReference type="NCBI Taxonomy" id="2293569"/>
    <lineage>
        <taxon>Bacteria</taxon>
        <taxon>Bacillati</taxon>
        <taxon>Actinomycetota</taxon>
        <taxon>Actinomycetes</taxon>
        <taxon>Jiangellales</taxon>
        <taxon>Jiangellaceae</taxon>
        <taxon>Jiangella</taxon>
    </lineage>
</organism>
<dbReference type="AlphaFoldDB" id="A0A418KHE6"/>
<dbReference type="InterPro" id="IPR025358">
    <property type="entry name" value="DUF4262"/>
</dbReference>
<evidence type="ECO:0000313" key="1">
    <source>
        <dbReference type="EMBL" id="RIQ11666.1"/>
    </source>
</evidence>
<accession>A0A418KHE6</accession>
<name>A0A418KHE6_9ACTN</name>
<comment type="caution">
    <text evidence="1">The sequence shown here is derived from an EMBL/GenBank/DDBJ whole genome shotgun (WGS) entry which is preliminary data.</text>
</comment>
<dbReference type="EMBL" id="QUAL01000418">
    <property type="protein sequence ID" value="RIQ11666.1"/>
    <property type="molecule type" value="Genomic_DNA"/>
</dbReference>
<dbReference type="RefSeq" id="WP_119663005.1">
    <property type="nucleotide sequence ID" value="NZ_QUAL01000418.1"/>
</dbReference>
<sequence>MDAGEALTQLQVQQWLDQEDAWMRDTVRRHGWAVQYVLGDACSGPSGCACGGSPGADPPFAYTVGLYGFGHPELLVYGLGQHAAYALLNELGERVRRGERLDPDRPLAVGDAAFQVRFVPFRDDGDLPVLISAQRFYEATQDRPVPALRVIWDG</sequence>
<reference evidence="1 2" key="1">
    <citation type="submission" date="2018-09" db="EMBL/GenBank/DDBJ databases">
        <title>Isolation, diversity and antifungal activity of actinobacteria from wheat.</title>
        <authorList>
            <person name="Han C."/>
        </authorList>
    </citation>
    <scope>NUCLEOTIDE SEQUENCE [LARGE SCALE GENOMIC DNA]</scope>
    <source>
        <strain evidence="1 2">NEAU-YY265</strain>
    </source>
</reference>
<gene>
    <name evidence="1" type="ORF">DY240_28325</name>
</gene>
<dbReference type="OrthoDB" id="511192at2"/>
<evidence type="ECO:0000313" key="2">
    <source>
        <dbReference type="Proteomes" id="UP000284057"/>
    </source>
</evidence>
<keyword evidence="2" id="KW-1185">Reference proteome</keyword>
<protein>
    <submittedName>
        <fullName evidence="1">DUF4262 domain-containing protein</fullName>
    </submittedName>
</protein>
<dbReference type="Proteomes" id="UP000284057">
    <property type="component" value="Unassembled WGS sequence"/>
</dbReference>
<dbReference type="Pfam" id="PF14081">
    <property type="entry name" value="DUF4262"/>
    <property type="match status" value="1"/>
</dbReference>